<protein>
    <submittedName>
        <fullName evidence="2">Unannotated protein</fullName>
    </submittedName>
</protein>
<gene>
    <name evidence="2" type="ORF">UFOPK3243_00064</name>
</gene>
<reference evidence="2" key="1">
    <citation type="submission" date="2020-05" db="EMBL/GenBank/DDBJ databases">
        <authorList>
            <person name="Chiriac C."/>
            <person name="Salcher M."/>
            <person name="Ghai R."/>
            <person name="Kavagutti S V."/>
        </authorList>
    </citation>
    <scope>NUCLEOTIDE SEQUENCE</scope>
</reference>
<dbReference type="AlphaFoldDB" id="A0A6J7B2C8"/>
<evidence type="ECO:0000256" key="1">
    <source>
        <dbReference type="SAM" id="Phobius"/>
    </source>
</evidence>
<keyword evidence="1" id="KW-1133">Transmembrane helix</keyword>
<keyword evidence="1" id="KW-0472">Membrane</keyword>
<feature type="transmembrane region" description="Helical" evidence="1">
    <location>
        <begin position="30"/>
        <end position="48"/>
    </location>
</feature>
<name>A0A6J7B2C8_9ZZZZ</name>
<proteinExistence type="predicted"/>
<organism evidence="2">
    <name type="scientific">freshwater metagenome</name>
    <dbReference type="NCBI Taxonomy" id="449393"/>
    <lineage>
        <taxon>unclassified sequences</taxon>
        <taxon>metagenomes</taxon>
        <taxon>ecological metagenomes</taxon>
    </lineage>
</organism>
<accession>A0A6J7B2C8</accession>
<dbReference type="EMBL" id="CAFAZZ010000003">
    <property type="protein sequence ID" value="CAB4839494.1"/>
    <property type="molecule type" value="Genomic_DNA"/>
</dbReference>
<evidence type="ECO:0000313" key="2">
    <source>
        <dbReference type="EMBL" id="CAB4839494.1"/>
    </source>
</evidence>
<sequence>MSWLKEVLTHRGGRVSHSEFLVNKASGLPFYRFSTVLACGYYYYLYIYKTHFQADRIQIRVRLLHTYMSTGATA</sequence>
<keyword evidence="1" id="KW-0812">Transmembrane</keyword>